<dbReference type="AlphaFoldDB" id="A0A9D4TJ09"/>
<organism evidence="3 4">
    <name type="scientific">Chlorella vulgaris</name>
    <name type="common">Green alga</name>
    <dbReference type="NCBI Taxonomy" id="3077"/>
    <lineage>
        <taxon>Eukaryota</taxon>
        <taxon>Viridiplantae</taxon>
        <taxon>Chlorophyta</taxon>
        <taxon>core chlorophytes</taxon>
        <taxon>Trebouxiophyceae</taxon>
        <taxon>Chlorellales</taxon>
        <taxon>Chlorellaceae</taxon>
        <taxon>Chlorella clade</taxon>
        <taxon>Chlorella</taxon>
    </lineage>
</organism>
<evidence type="ECO:0000256" key="1">
    <source>
        <dbReference type="SAM" id="MobiDB-lite"/>
    </source>
</evidence>
<protein>
    <recommendedName>
        <fullName evidence="2">Rab-GAP TBC domain-containing protein</fullName>
    </recommendedName>
</protein>
<dbReference type="InterPro" id="IPR000195">
    <property type="entry name" value="Rab-GAP-TBC_dom"/>
</dbReference>
<evidence type="ECO:0000259" key="2">
    <source>
        <dbReference type="PROSITE" id="PS50086"/>
    </source>
</evidence>
<evidence type="ECO:0000313" key="4">
    <source>
        <dbReference type="Proteomes" id="UP001055712"/>
    </source>
</evidence>
<reference evidence="3" key="1">
    <citation type="journal article" date="2019" name="Plant J.">
        <title>Chlorella vulgaris genome assembly and annotation reveals the molecular basis for metabolic acclimation to high light conditions.</title>
        <authorList>
            <person name="Cecchin M."/>
            <person name="Marcolungo L."/>
            <person name="Rossato M."/>
            <person name="Girolomoni L."/>
            <person name="Cosentino E."/>
            <person name="Cuine S."/>
            <person name="Li-Beisson Y."/>
            <person name="Delledonne M."/>
            <person name="Ballottari M."/>
        </authorList>
    </citation>
    <scope>NUCLEOTIDE SEQUENCE</scope>
    <source>
        <strain evidence="3">211/11P</strain>
    </source>
</reference>
<feature type="domain" description="Rab-GAP TBC" evidence="2">
    <location>
        <begin position="128"/>
        <end position="467"/>
    </location>
</feature>
<dbReference type="PANTHER" id="PTHR47219:SF9">
    <property type="entry name" value="GTPASE ACTIVATING PROTEIN AND CENTROSOME-ASSOCIATED, ISOFORM B"/>
    <property type="match status" value="1"/>
</dbReference>
<dbReference type="Gene3D" id="1.10.472.80">
    <property type="entry name" value="Ypt/Rab-GAP domain of gyp1p, domain 3"/>
    <property type="match status" value="1"/>
</dbReference>
<dbReference type="GO" id="GO:0031267">
    <property type="term" value="F:small GTPase binding"/>
    <property type="evidence" value="ECO:0007669"/>
    <property type="project" value="TreeGrafter"/>
</dbReference>
<dbReference type="GO" id="GO:0005096">
    <property type="term" value="F:GTPase activator activity"/>
    <property type="evidence" value="ECO:0007669"/>
    <property type="project" value="TreeGrafter"/>
</dbReference>
<dbReference type="OrthoDB" id="294251at2759"/>
<feature type="compositionally biased region" description="Low complexity" evidence="1">
    <location>
        <begin position="557"/>
        <end position="574"/>
    </location>
</feature>
<dbReference type="SUPFAM" id="SSF47923">
    <property type="entry name" value="Ypt/Rab-GAP domain of gyp1p"/>
    <property type="match status" value="2"/>
</dbReference>
<comment type="caution">
    <text evidence="3">The sequence shown here is derived from an EMBL/GenBank/DDBJ whole genome shotgun (WGS) entry which is preliminary data.</text>
</comment>
<dbReference type="PROSITE" id="PS50086">
    <property type="entry name" value="TBC_RABGAP"/>
    <property type="match status" value="1"/>
</dbReference>
<feature type="region of interest" description="Disordered" evidence="1">
    <location>
        <begin position="557"/>
        <end position="579"/>
    </location>
</feature>
<dbReference type="Pfam" id="PF00566">
    <property type="entry name" value="RabGAP-TBC"/>
    <property type="match status" value="1"/>
</dbReference>
<dbReference type="InterPro" id="IPR035969">
    <property type="entry name" value="Rab-GAP_TBC_sf"/>
</dbReference>
<accession>A0A9D4TJ09</accession>
<keyword evidence="4" id="KW-1185">Reference proteome</keyword>
<sequence>MDGDEDWEASEGGGQGEAVISRRFSLTSLTDRLAKAGETIARKAAAAGELVLDRDLRTRSAALLAGGAGKAAKGLVQGAERIAAGPRAIQGILQKLQLRIEEQRLNALLQEQQDAPVDVQVAFQLYEDAPQDLRSRLWIAVLEHPELCNEYQALTAVLQRERQQAAVQAAASGPASPVQPEPGALPIAAEPQSNGDAAAQLDGSEGDEEAQQESSEEHARCPDAAHLAGSYSNPRPERRQDEDGWQLVTDQAAAGKLQGQPLLARAGQPAPYCAEREGFRNILMTAMMSMPWPLPREYPADCRYATLLQISVGQEAVNDEIERDVGRTFPETAFLAAQSGQQALFRVLRAYALIDMEVGYCQGMAFCAGCLLFYVPEEPAFQIFCRLMSTSGPNLRRFYLPGLEGLKDELRKLEFLTHRYLGHLTAHLNAAGVVPVLYASQWLLTCFSCPFPVSFSCRLIDIMLQEDSDSILLKTAVAILAECEGDLLMQEDFESLLTYLKIEPAQWSPQRLRRVLNAAVSSPIGAQDLADAEAALRLGEGSSHAALADHAAAAGQQSLQDAAGGSSAPGAAADGGEDDAAVAELAAAQQQIDDELMEMVLKLDLEWGSLEEEVGTPHGG</sequence>
<name>A0A9D4TJ09_CHLVU</name>
<dbReference type="Gene3D" id="1.10.8.270">
    <property type="entry name" value="putative rabgap domain of human tbc1 domain family member 14 like domains"/>
    <property type="match status" value="1"/>
</dbReference>
<dbReference type="PANTHER" id="PTHR47219">
    <property type="entry name" value="RAB GTPASE-ACTIVATING PROTEIN 1-LIKE"/>
    <property type="match status" value="1"/>
</dbReference>
<reference evidence="3" key="2">
    <citation type="submission" date="2020-11" db="EMBL/GenBank/DDBJ databases">
        <authorList>
            <person name="Cecchin M."/>
            <person name="Marcolungo L."/>
            <person name="Rossato M."/>
            <person name="Girolomoni L."/>
            <person name="Cosentino E."/>
            <person name="Cuine S."/>
            <person name="Li-Beisson Y."/>
            <person name="Delledonne M."/>
            <person name="Ballottari M."/>
        </authorList>
    </citation>
    <scope>NUCLEOTIDE SEQUENCE</scope>
    <source>
        <strain evidence="3">211/11P</strain>
        <tissue evidence="3">Whole cell</tissue>
    </source>
</reference>
<dbReference type="InterPro" id="IPR050302">
    <property type="entry name" value="Rab_GAP_TBC_domain"/>
</dbReference>
<feature type="region of interest" description="Disordered" evidence="1">
    <location>
        <begin position="168"/>
        <end position="242"/>
    </location>
</feature>
<dbReference type="EMBL" id="SIDB01000010">
    <property type="protein sequence ID" value="KAI3426937.1"/>
    <property type="molecule type" value="Genomic_DNA"/>
</dbReference>
<gene>
    <name evidence="3" type="ORF">D9Q98_006881</name>
</gene>
<dbReference type="Proteomes" id="UP001055712">
    <property type="component" value="Unassembled WGS sequence"/>
</dbReference>
<evidence type="ECO:0000313" key="3">
    <source>
        <dbReference type="EMBL" id="KAI3426937.1"/>
    </source>
</evidence>
<proteinExistence type="predicted"/>
<dbReference type="SMART" id="SM00164">
    <property type="entry name" value="TBC"/>
    <property type="match status" value="1"/>
</dbReference>
<feature type="compositionally biased region" description="Low complexity" evidence="1">
    <location>
        <begin position="168"/>
        <end position="178"/>
    </location>
</feature>